<keyword evidence="2" id="KW-0812">Transmembrane</keyword>
<dbReference type="PANTHER" id="PTHR40368">
    <property type="entry name" value="YALI0F14399P"/>
    <property type="match status" value="1"/>
</dbReference>
<name>Q2TZZ2_ASPOR</name>
<dbReference type="PANTHER" id="PTHR40368:SF1">
    <property type="entry name" value="YALI0F14399P"/>
    <property type="match status" value="1"/>
</dbReference>
<accession>Q2TZZ2</accession>
<gene>
    <name evidence="3" type="ORF">AO090011000660</name>
</gene>
<dbReference type="Proteomes" id="UP000006564">
    <property type="component" value="Chromosome 7"/>
</dbReference>
<proteinExistence type="predicted"/>
<dbReference type="RefSeq" id="XP_023093585.1">
    <property type="nucleotide sequence ID" value="XM_023233045.1"/>
</dbReference>
<dbReference type="AlphaFoldDB" id="Q2TZZ2"/>
<evidence type="ECO:0000313" key="3">
    <source>
        <dbReference type="EMBL" id="BAE65123.1"/>
    </source>
</evidence>
<evidence type="ECO:0000256" key="1">
    <source>
        <dbReference type="SAM" id="MobiDB-lite"/>
    </source>
</evidence>
<keyword evidence="4" id="KW-1185">Reference proteome</keyword>
<reference evidence="3 4" key="1">
    <citation type="journal article" date="2005" name="Nature">
        <title>Genome sequencing and analysis of Aspergillus oryzae.</title>
        <authorList>
            <person name="Machida M."/>
            <person name="Asai K."/>
            <person name="Sano M."/>
            <person name="Tanaka T."/>
            <person name="Kumagai T."/>
            <person name="Terai G."/>
            <person name="Kusumoto K."/>
            <person name="Arima T."/>
            <person name="Akita O."/>
            <person name="Kashiwagi Y."/>
            <person name="Abe K."/>
            <person name="Gomi K."/>
            <person name="Horiuchi H."/>
            <person name="Kitamoto K."/>
            <person name="Kobayashi T."/>
            <person name="Takeuchi M."/>
            <person name="Denning D.W."/>
            <person name="Galagan J.E."/>
            <person name="Nierman W.C."/>
            <person name="Yu J."/>
            <person name="Archer D.B."/>
            <person name="Bennett J.W."/>
            <person name="Bhatnagar D."/>
            <person name="Cleveland T.E."/>
            <person name="Fedorova N.D."/>
            <person name="Gotoh O."/>
            <person name="Horikawa H."/>
            <person name="Hosoyama A."/>
            <person name="Ichinomiya M."/>
            <person name="Igarashi R."/>
            <person name="Iwashita K."/>
            <person name="Juvvadi P.R."/>
            <person name="Kato M."/>
            <person name="Kato Y."/>
            <person name="Kin T."/>
            <person name="Kokubun A."/>
            <person name="Maeda H."/>
            <person name="Maeyama N."/>
            <person name="Maruyama J."/>
            <person name="Nagasaki H."/>
            <person name="Nakajima T."/>
            <person name="Oda K."/>
            <person name="Okada K."/>
            <person name="Paulsen I."/>
            <person name="Sakamoto K."/>
            <person name="Sawano T."/>
            <person name="Takahashi M."/>
            <person name="Takase K."/>
            <person name="Terabayashi Y."/>
            <person name="Wortman J."/>
            <person name="Yamada O."/>
            <person name="Yamagata Y."/>
            <person name="Anazawa H."/>
            <person name="Hata Y."/>
            <person name="Koide Y."/>
            <person name="Komori T."/>
            <person name="Koyama Y."/>
            <person name="Minetoki T."/>
            <person name="Suharnan S."/>
            <person name="Tanaka A."/>
            <person name="Isono K."/>
            <person name="Kuhara S."/>
            <person name="Ogasawara N."/>
            <person name="Kikuchi H."/>
        </authorList>
    </citation>
    <scope>NUCLEOTIDE SEQUENCE [LARGE SCALE GENOMIC DNA]</scope>
    <source>
        <strain evidence="4">ATCC 42149 / RIB 40</strain>
    </source>
</reference>
<evidence type="ECO:0000313" key="4">
    <source>
        <dbReference type="Proteomes" id="UP000006564"/>
    </source>
</evidence>
<keyword evidence="2" id="KW-1133">Transmembrane helix</keyword>
<organism evidence="3 4">
    <name type="scientific">Aspergillus oryzae (strain ATCC 42149 / RIB 40)</name>
    <name type="common">Yellow koji mold</name>
    <dbReference type="NCBI Taxonomy" id="510516"/>
    <lineage>
        <taxon>Eukaryota</taxon>
        <taxon>Fungi</taxon>
        <taxon>Dikarya</taxon>
        <taxon>Ascomycota</taxon>
        <taxon>Pezizomycotina</taxon>
        <taxon>Eurotiomycetes</taxon>
        <taxon>Eurotiomycetidae</taxon>
        <taxon>Eurotiales</taxon>
        <taxon>Aspergillaceae</taxon>
        <taxon>Aspergillus</taxon>
        <taxon>Aspergillus subgen. Circumdati</taxon>
    </lineage>
</organism>
<protein>
    <submittedName>
        <fullName evidence="3">DNA, SC011</fullName>
    </submittedName>
</protein>
<dbReference type="EMBL" id="AP007171">
    <property type="protein sequence ID" value="BAE65123.1"/>
    <property type="molecule type" value="Genomic_DNA"/>
</dbReference>
<feature type="region of interest" description="Disordered" evidence="1">
    <location>
        <begin position="139"/>
        <end position="158"/>
    </location>
</feature>
<evidence type="ECO:0000256" key="2">
    <source>
        <dbReference type="SAM" id="Phobius"/>
    </source>
</evidence>
<keyword evidence="2" id="KW-0472">Membrane</keyword>
<sequence length="394" mass="42259">MPFVKSGLVQLFNAISYYGLMSSFAVQVAAGGNSASASQVIPNMVWRRLFCVLVRYDLSIDANAFSDFSDSGEHITDSLGKLQYIPFPTCKETSLPLALRYGVTETVNCTIDRVSDELYHLLEYYVHSDVPMNCRVPTAPLLPPTSSDSDDKAHEGEAVGTELSALSEEGPPYTPITFALQGTLQRSHLHIWTDMNVLMHNIVSTPKKNKRKTKKVAPGYAVAGTAYSVPEFELSVLNSKKKVSDEEKEAAAVAEAAREPWTAGHGTKVIREQPLTFTFHVSWVEGGGGIGWPSRGSAASELTGGTGFFSKLFFFVLAASLGAAMALYWERARRRGWRGDGILGVPSRGKGSVGVVYGNGGKSNGYGGYSASNVSMTGNGGGYGYGGFSAGKKD</sequence>
<dbReference type="HOGENOM" id="CLU_051199_1_0_1"/>
<dbReference type="KEGG" id="aor:AO090011000660"/>
<feature type="transmembrane region" description="Helical" evidence="2">
    <location>
        <begin position="308"/>
        <end position="329"/>
    </location>
</feature>
<dbReference type="GeneID" id="5998359"/>